<dbReference type="PATRIC" id="fig|931089.4.peg.468"/>
<evidence type="ECO:0000256" key="6">
    <source>
        <dbReference type="ARBA" id="ARBA00023136"/>
    </source>
</evidence>
<keyword evidence="10" id="KW-1185">Reference proteome</keyword>
<accession>A0A0M4CK62</accession>
<dbReference type="Proteomes" id="UP000068067">
    <property type="component" value="Chromosome"/>
</dbReference>
<dbReference type="InterPro" id="IPR020846">
    <property type="entry name" value="MFS_dom"/>
</dbReference>
<feature type="transmembrane region" description="Helical" evidence="7">
    <location>
        <begin position="200"/>
        <end position="219"/>
    </location>
</feature>
<evidence type="ECO:0000313" key="9">
    <source>
        <dbReference type="EMBL" id="ALC04922.1"/>
    </source>
</evidence>
<dbReference type="RefSeq" id="WP_053544069.1">
    <property type="nucleotide sequence ID" value="NZ_CP009220.1"/>
</dbReference>
<keyword evidence="3" id="KW-1003">Cell membrane</keyword>
<feature type="transmembrane region" description="Helical" evidence="7">
    <location>
        <begin position="249"/>
        <end position="271"/>
    </location>
</feature>
<feature type="transmembrane region" description="Helical" evidence="7">
    <location>
        <begin position="342"/>
        <end position="366"/>
    </location>
</feature>
<keyword evidence="2" id="KW-0813">Transport</keyword>
<dbReference type="PROSITE" id="PS50850">
    <property type="entry name" value="MFS"/>
    <property type="match status" value="1"/>
</dbReference>
<feature type="transmembrane region" description="Helical" evidence="7">
    <location>
        <begin position="95"/>
        <end position="117"/>
    </location>
</feature>
<feature type="transmembrane region" description="Helical" evidence="7">
    <location>
        <begin position="315"/>
        <end position="336"/>
    </location>
</feature>
<organism evidence="9 10">
    <name type="scientific">Corynebacterium deserti GIMN1.010</name>
    <dbReference type="NCBI Taxonomy" id="931089"/>
    <lineage>
        <taxon>Bacteria</taxon>
        <taxon>Bacillati</taxon>
        <taxon>Actinomycetota</taxon>
        <taxon>Actinomycetes</taxon>
        <taxon>Mycobacteriales</taxon>
        <taxon>Corynebacteriaceae</taxon>
        <taxon>Corynebacterium</taxon>
    </lineage>
</organism>
<dbReference type="OrthoDB" id="8953821at2"/>
<dbReference type="PROSITE" id="PS00216">
    <property type="entry name" value="SUGAR_TRANSPORT_1"/>
    <property type="match status" value="1"/>
</dbReference>
<dbReference type="KEGG" id="cdx:CDES_02310"/>
<feature type="domain" description="Major facilitator superfamily (MFS) profile" evidence="8">
    <location>
        <begin position="22"/>
        <end position="434"/>
    </location>
</feature>
<dbReference type="AlphaFoldDB" id="A0A0M4CK62"/>
<name>A0A0M4CK62_9CORY</name>
<feature type="transmembrane region" description="Helical" evidence="7">
    <location>
        <begin position="61"/>
        <end position="83"/>
    </location>
</feature>
<dbReference type="Gene3D" id="1.20.1250.20">
    <property type="entry name" value="MFS general substrate transporter like domains"/>
    <property type="match status" value="2"/>
</dbReference>
<dbReference type="InterPro" id="IPR005828">
    <property type="entry name" value="MFS_sugar_transport-like"/>
</dbReference>
<dbReference type="InterPro" id="IPR036259">
    <property type="entry name" value="MFS_trans_sf"/>
</dbReference>
<dbReference type="GO" id="GO:0022857">
    <property type="term" value="F:transmembrane transporter activity"/>
    <property type="evidence" value="ECO:0007669"/>
    <property type="project" value="InterPro"/>
</dbReference>
<dbReference type="PANTHER" id="PTHR43045:SF1">
    <property type="entry name" value="SHIKIMATE TRANSPORTER"/>
    <property type="match status" value="1"/>
</dbReference>
<protein>
    <recommendedName>
        <fullName evidence="8">Major facilitator superfamily (MFS) profile domain-containing protein</fullName>
    </recommendedName>
</protein>
<evidence type="ECO:0000256" key="4">
    <source>
        <dbReference type="ARBA" id="ARBA00022692"/>
    </source>
</evidence>
<dbReference type="PANTHER" id="PTHR43045">
    <property type="entry name" value="SHIKIMATE TRANSPORTER"/>
    <property type="match status" value="1"/>
</dbReference>
<feature type="transmembrane region" description="Helical" evidence="7">
    <location>
        <begin position="407"/>
        <end position="427"/>
    </location>
</feature>
<proteinExistence type="predicted"/>
<sequence>MSDHIQSASHSETAPAKTPKRAALSSWIGSALEYYDFAVYGTAAALVLNHLFFPADTSPGVAILAAMGTVGVAYVVRPLGALIMGPLGDRYGRKFVLMLCLFLIGASTFAVGCLPTYDQVGYLAPALLVLCRVIQGLSASGEQSSAISVSLEHADEHRRSFTSSWTLHGTQFGTLLATAVFIPFTLLLSEDALMSWGWRVPFWLSAAVVLVAFMIRRGLEEPPAFRENKEAIAGAPSPLTLTLRYHKAAIARVAVCAMINSVNVVFTVWSLSFATNIVGLDRSTMLLVPVVANVVALVAIPLSGMLADRIGRRPVFIMGAIGGGLAMNGYLGAIYSGNWTTIFLMGIVMSGLLYSMGNAVWPAFYAEMFPTSVRVTGLALGTQIGFAVSGGFVPVIASALAGEQGDQWLKVAIFVGVTCLVSAGVALTAKETKSLSLDEIDTLHTARGEAADLAKAGIAPTRTSITNNNGTNIDKAKEYQL</sequence>
<dbReference type="InterPro" id="IPR005829">
    <property type="entry name" value="Sugar_transporter_CS"/>
</dbReference>
<keyword evidence="6 7" id="KW-0472">Membrane</keyword>
<evidence type="ECO:0000256" key="3">
    <source>
        <dbReference type="ARBA" id="ARBA00022475"/>
    </source>
</evidence>
<keyword evidence="4 7" id="KW-0812">Transmembrane</keyword>
<evidence type="ECO:0000259" key="8">
    <source>
        <dbReference type="PROSITE" id="PS50850"/>
    </source>
</evidence>
<dbReference type="STRING" id="931089.CDES_02310"/>
<dbReference type="SUPFAM" id="SSF103473">
    <property type="entry name" value="MFS general substrate transporter"/>
    <property type="match status" value="1"/>
</dbReference>
<evidence type="ECO:0000256" key="1">
    <source>
        <dbReference type="ARBA" id="ARBA00004651"/>
    </source>
</evidence>
<evidence type="ECO:0000256" key="2">
    <source>
        <dbReference type="ARBA" id="ARBA00022448"/>
    </source>
</evidence>
<keyword evidence="5 7" id="KW-1133">Transmembrane helix</keyword>
<comment type="subcellular location">
    <subcellularLocation>
        <location evidence="1">Cell membrane</location>
        <topology evidence="1">Multi-pass membrane protein</topology>
    </subcellularLocation>
</comment>
<dbReference type="Pfam" id="PF00083">
    <property type="entry name" value="Sugar_tr"/>
    <property type="match status" value="2"/>
</dbReference>
<evidence type="ECO:0000313" key="10">
    <source>
        <dbReference type="Proteomes" id="UP000068067"/>
    </source>
</evidence>
<dbReference type="CDD" id="cd17369">
    <property type="entry name" value="MFS_ShiA_like"/>
    <property type="match status" value="1"/>
</dbReference>
<feature type="transmembrane region" description="Helical" evidence="7">
    <location>
        <begin position="165"/>
        <end position="188"/>
    </location>
</feature>
<reference evidence="9 10" key="1">
    <citation type="submission" date="2014-08" db="EMBL/GenBank/DDBJ databases">
        <title>Complete genome sequence of Corynebacterium deserti GIMN1.010 (=DSM 45689), isolated from desert sand in western China.</title>
        <authorList>
            <person name="Ruckert C."/>
            <person name="Albersmeier A."/>
            <person name="Kalinowski J."/>
        </authorList>
    </citation>
    <scope>NUCLEOTIDE SEQUENCE [LARGE SCALE GENOMIC DNA]</scope>
    <source>
        <strain evidence="9 10">GIMN1.010</strain>
    </source>
</reference>
<evidence type="ECO:0000256" key="5">
    <source>
        <dbReference type="ARBA" id="ARBA00022989"/>
    </source>
</evidence>
<evidence type="ECO:0000256" key="7">
    <source>
        <dbReference type="SAM" id="Phobius"/>
    </source>
</evidence>
<dbReference type="EMBL" id="CP009220">
    <property type="protein sequence ID" value="ALC04922.1"/>
    <property type="molecule type" value="Genomic_DNA"/>
</dbReference>
<feature type="transmembrane region" description="Helical" evidence="7">
    <location>
        <begin position="378"/>
        <end position="401"/>
    </location>
</feature>
<feature type="transmembrane region" description="Helical" evidence="7">
    <location>
        <begin position="283"/>
        <end position="303"/>
    </location>
</feature>
<gene>
    <name evidence="9" type="ORF">CDES_02310</name>
</gene>
<dbReference type="GO" id="GO:0005886">
    <property type="term" value="C:plasma membrane"/>
    <property type="evidence" value="ECO:0007669"/>
    <property type="project" value="UniProtKB-SubCell"/>
</dbReference>